<dbReference type="Proteomes" id="UP001172673">
    <property type="component" value="Unassembled WGS sequence"/>
</dbReference>
<feature type="coiled-coil region" evidence="1">
    <location>
        <begin position="119"/>
        <end position="161"/>
    </location>
</feature>
<evidence type="ECO:0000259" key="3">
    <source>
        <dbReference type="Pfam" id="PF26434"/>
    </source>
</evidence>
<feature type="compositionally biased region" description="Polar residues" evidence="2">
    <location>
        <begin position="41"/>
        <end position="51"/>
    </location>
</feature>
<dbReference type="AlphaFoldDB" id="A0AA38TZ09"/>
<evidence type="ECO:0000256" key="2">
    <source>
        <dbReference type="SAM" id="MobiDB-lite"/>
    </source>
</evidence>
<gene>
    <name evidence="4" type="ORF">H2200_013568</name>
</gene>
<dbReference type="InterPro" id="IPR058602">
    <property type="entry name" value="YAG7_dimerisation_dom"/>
</dbReference>
<proteinExistence type="predicted"/>
<dbReference type="EMBL" id="JAPDRK010000030">
    <property type="protein sequence ID" value="KAJ9602009.1"/>
    <property type="molecule type" value="Genomic_DNA"/>
</dbReference>
<feature type="region of interest" description="Disordered" evidence="2">
    <location>
        <begin position="357"/>
        <end position="376"/>
    </location>
</feature>
<feature type="region of interest" description="Disordered" evidence="2">
    <location>
        <begin position="1"/>
        <end position="57"/>
    </location>
</feature>
<evidence type="ECO:0000313" key="4">
    <source>
        <dbReference type="EMBL" id="KAJ9602009.1"/>
    </source>
</evidence>
<reference evidence="4" key="1">
    <citation type="submission" date="2022-10" db="EMBL/GenBank/DDBJ databases">
        <title>Culturing micro-colonial fungi from biological soil crusts in the Mojave desert and describing Neophaeococcomyces mojavensis, and introducing the new genera and species Taxawa tesnikishii.</title>
        <authorList>
            <person name="Kurbessoian T."/>
            <person name="Stajich J.E."/>
        </authorList>
    </citation>
    <scope>NUCLEOTIDE SEQUENCE</scope>
    <source>
        <strain evidence="4">TK_41</strain>
    </source>
</reference>
<accession>A0AA38TZ09</accession>
<keyword evidence="5" id="KW-1185">Reference proteome</keyword>
<feature type="domain" description="YAG7-like dimerisation" evidence="3">
    <location>
        <begin position="172"/>
        <end position="254"/>
    </location>
</feature>
<evidence type="ECO:0000256" key="1">
    <source>
        <dbReference type="SAM" id="Coils"/>
    </source>
</evidence>
<feature type="compositionally biased region" description="Basic and acidic residues" evidence="2">
    <location>
        <begin position="421"/>
        <end position="435"/>
    </location>
</feature>
<comment type="caution">
    <text evidence="4">The sequence shown here is derived from an EMBL/GenBank/DDBJ whole genome shotgun (WGS) entry which is preliminary data.</text>
</comment>
<feature type="region of interest" description="Disordered" evidence="2">
    <location>
        <begin position="388"/>
        <end position="466"/>
    </location>
</feature>
<protein>
    <recommendedName>
        <fullName evidence="3">YAG7-like dimerisation domain-containing protein</fullName>
    </recommendedName>
</protein>
<feature type="compositionally biased region" description="Gly residues" evidence="2">
    <location>
        <begin position="443"/>
        <end position="466"/>
    </location>
</feature>
<feature type="compositionally biased region" description="Basic and acidic residues" evidence="2">
    <location>
        <begin position="390"/>
        <end position="406"/>
    </location>
</feature>
<sequence length="466" mass="48618">MSTAGTVPVESKSAKKRKAKAEVVAPNGGVSSPAGEPTAPANESNPATNGGDSFGESSFIKDLTKNIRNLNKKISSSAKADAVVAENPGVSLDDLVAQKKLNTDQKAQIQKKPGLQSQLNQLEEQLANFRAFAQELEEKAAKEKSRLVEAHEGEIAKTKEEATQNVEGVKAKAVEDGLRVIVQFLHAAASKRQVEDAESDEARAFEGALLLVYQGNETALSTLKNLIYGTEDKVTDVQGEPLDFTFAQVKESSLQSAEDLLQSTDPDVEDEVAVPAESTPAEVGTDNTVAHAGLTELDDATTIQATAYPIDSDVPAPEQTSADDQAANAVAEAWDPQASVITDNSAANDEWVQVPRDPTETETGLTATPAAPVQATNSWAEEVGAAATNAEEKPAAENDGFSEVRRERGRGRGGRGGSGRGEFRGRGRGGRDGHRGGGRGGRDGQGGGRGGRGVGGGGGPRGETKA</sequence>
<organism evidence="4 5">
    <name type="scientific">Cladophialophora chaetospira</name>
    <dbReference type="NCBI Taxonomy" id="386627"/>
    <lineage>
        <taxon>Eukaryota</taxon>
        <taxon>Fungi</taxon>
        <taxon>Dikarya</taxon>
        <taxon>Ascomycota</taxon>
        <taxon>Pezizomycotina</taxon>
        <taxon>Eurotiomycetes</taxon>
        <taxon>Chaetothyriomycetidae</taxon>
        <taxon>Chaetothyriales</taxon>
        <taxon>Herpotrichiellaceae</taxon>
        <taxon>Cladophialophora</taxon>
    </lineage>
</organism>
<dbReference type="Pfam" id="PF26434">
    <property type="entry name" value="YAG7_C"/>
    <property type="match status" value="1"/>
</dbReference>
<name>A0AA38TZ09_9EURO</name>
<keyword evidence="1" id="KW-0175">Coiled coil</keyword>
<evidence type="ECO:0000313" key="5">
    <source>
        <dbReference type="Proteomes" id="UP001172673"/>
    </source>
</evidence>